<dbReference type="Gene3D" id="1.10.441.10">
    <property type="entry name" value="Phosphomannose Isomerase, domain 2"/>
    <property type="match status" value="1"/>
</dbReference>
<dbReference type="InterPro" id="IPR046457">
    <property type="entry name" value="PMI_typeI_cat"/>
</dbReference>
<evidence type="ECO:0000256" key="2">
    <source>
        <dbReference type="ARBA" id="ARBA00004666"/>
    </source>
</evidence>
<evidence type="ECO:0000256" key="9">
    <source>
        <dbReference type="PIRSR" id="PIRSR001480-2"/>
    </source>
</evidence>
<dbReference type="Pfam" id="PF01238">
    <property type="entry name" value="PMI_typeI_C"/>
    <property type="match status" value="1"/>
</dbReference>
<dbReference type="GO" id="GO:0005829">
    <property type="term" value="C:cytosol"/>
    <property type="evidence" value="ECO:0007669"/>
    <property type="project" value="TreeGrafter"/>
</dbReference>
<feature type="binding site" evidence="9">
    <location>
        <position position="286"/>
    </location>
    <ligand>
        <name>Zn(2+)</name>
        <dbReference type="ChEBI" id="CHEBI:29105"/>
    </ligand>
</feature>
<evidence type="ECO:0000256" key="7">
    <source>
        <dbReference type="ARBA" id="ARBA00023235"/>
    </source>
</evidence>
<dbReference type="EMBL" id="HBHW01010197">
    <property type="protein sequence ID" value="CAE0039774.1"/>
    <property type="molecule type" value="Transcribed_RNA"/>
</dbReference>
<dbReference type="GO" id="GO:0005975">
    <property type="term" value="P:carbohydrate metabolic process"/>
    <property type="evidence" value="ECO:0007669"/>
    <property type="project" value="InterPro"/>
</dbReference>
<sequence>MATLVAEKPVKTVQEDQAALLSAAMVPILAKAQNYAWGISGGSSLVASIYSRNSLEPADGGKPYAELWMGTHPSGPSRIQSDPSVTLSSFLDTSENAFTIGEKEVRGLPYLLKILSVGGALSIQAHPTRELAKTLHAQNPSAYKDENHKPEMAIALSPFQALCGFRDCNEIVKDVARVPEFADAIGRVEADEFVKSIKGSSDKAEALKKAFGSLMRQDEAQVTDCLKKLVQRLGKMEPEQKTPQDKTLNDLYAQYPGDVGCFAAYLMNKLDLEPNDAIFIGANEPHAYLQGECVEIMANSDNVVRAGLTPKFKDVDVLVEMLTYKDGPPEVMKGDVVKKNLKMYRPPCEDFQLEQVDLKKGESVKLDPANGPSMLVTISGDGIVAMSQKKNSASMPLYPGTIYYCQPKNVFHVTCTSESPLIVYRSNVNEKLIMESRSGSICTIH</sequence>
<name>A0A7S2ZJB1_9RHOD</name>
<comment type="catalytic activity">
    <reaction evidence="1 10">
        <text>D-mannose 6-phosphate = D-fructose 6-phosphate</text>
        <dbReference type="Rhea" id="RHEA:12356"/>
        <dbReference type="ChEBI" id="CHEBI:58735"/>
        <dbReference type="ChEBI" id="CHEBI:61527"/>
        <dbReference type="EC" id="5.3.1.8"/>
    </reaction>
</comment>
<evidence type="ECO:0000256" key="4">
    <source>
        <dbReference type="ARBA" id="ARBA00011956"/>
    </source>
</evidence>
<dbReference type="CDD" id="cd07011">
    <property type="entry name" value="cupin_PMI_type_I_N"/>
    <property type="match status" value="1"/>
</dbReference>
<dbReference type="GO" id="GO:0008270">
    <property type="term" value="F:zinc ion binding"/>
    <property type="evidence" value="ECO:0007669"/>
    <property type="project" value="InterPro"/>
</dbReference>
<feature type="binding site" evidence="9">
    <location>
        <position position="126"/>
    </location>
    <ligand>
        <name>Zn(2+)</name>
        <dbReference type="ChEBI" id="CHEBI:29105"/>
    </ligand>
</feature>
<evidence type="ECO:0000256" key="5">
    <source>
        <dbReference type="ARBA" id="ARBA00022723"/>
    </source>
</evidence>
<evidence type="ECO:0000256" key="6">
    <source>
        <dbReference type="ARBA" id="ARBA00022833"/>
    </source>
</evidence>
<dbReference type="PROSITE" id="PS00966">
    <property type="entry name" value="PMI_I_2"/>
    <property type="match status" value="1"/>
</dbReference>
<evidence type="ECO:0000256" key="3">
    <source>
        <dbReference type="ARBA" id="ARBA00010772"/>
    </source>
</evidence>
<proteinExistence type="inferred from homology"/>
<dbReference type="AlphaFoldDB" id="A0A7S2ZJB1"/>
<dbReference type="UniPathway" id="UPA00126">
    <property type="reaction ID" value="UER00423"/>
</dbReference>
<keyword evidence="6 9" id="KW-0862">Zinc</keyword>
<dbReference type="PROSITE" id="PS00965">
    <property type="entry name" value="PMI_I_1"/>
    <property type="match status" value="1"/>
</dbReference>
<organism evidence="15">
    <name type="scientific">Rhodosorus marinus</name>
    <dbReference type="NCBI Taxonomy" id="101924"/>
    <lineage>
        <taxon>Eukaryota</taxon>
        <taxon>Rhodophyta</taxon>
        <taxon>Stylonematophyceae</taxon>
        <taxon>Stylonematales</taxon>
        <taxon>Stylonemataceae</taxon>
        <taxon>Rhodosorus</taxon>
    </lineage>
</organism>
<dbReference type="InterPro" id="IPR011051">
    <property type="entry name" value="RmlC_Cupin_sf"/>
</dbReference>
<protein>
    <recommendedName>
        <fullName evidence="4 10">Mannose-6-phosphate isomerase</fullName>
        <ecNumber evidence="4 10">5.3.1.8</ecNumber>
    </recommendedName>
</protein>
<feature type="binding site" evidence="9">
    <location>
        <position position="151"/>
    </location>
    <ligand>
        <name>Zn(2+)</name>
        <dbReference type="ChEBI" id="CHEBI:29105"/>
    </ligand>
</feature>
<comment type="pathway">
    <text evidence="2">Nucleotide-sugar biosynthesis; GDP-alpha-D-mannose biosynthesis; alpha-D-mannose 1-phosphate from D-fructose 6-phosphate: step 1/2.</text>
</comment>
<dbReference type="NCBIfam" id="TIGR00218">
    <property type="entry name" value="manA"/>
    <property type="match status" value="1"/>
</dbReference>
<evidence type="ECO:0000256" key="11">
    <source>
        <dbReference type="RuleBase" id="RU004189"/>
    </source>
</evidence>
<dbReference type="Pfam" id="PF20511">
    <property type="entry name" value="PMI_typeI_cat"/>
    <property type="match status" value="1"/>
</dbReference>
<dbReference type="GO" id="GO:0004476">
    <property type="term" value="F:mannose-6-phosphate isomerase activity"/>
    <property type="evidence" value="ECO:0007669"/>
    <property type="project" value="UniProtKB-EC"/>
</dbReference>
<dbReference type="Pfam" id="PF20512">
    <property type="entry name" value="PMI_typeI_hel"/>
    <property type="match status" value="1"/>
</dbReference>
<comment type="cofactor">
    <cofactor evidence="9 10">
        <name>Zn(2+)</name>
        <dbReference type="ChEBI" id="CHEBI:29105"/>
    </cofactor>
    <text evidence="9 10">Binds 1 zinc ion per subunit.</text>
</comment>
<dbReference type="PANTHER" id="PTHR10309:SF0">
    <property type="entry name" value="MANNOSE-6-PHOSPHATE ISOMERASE"/>
    <property type="match status" value="1"/>
</dbReference>
<comment type="similarity">
    <text evidence="3 11">Belongs to the mannose-6-phosphate isomerase type 1 family.</text>
</comment>
<feature type="domain" description="Phosphomannose isomerase type I helical insertion" evidence="14">
    <location>
        <begin position="185"/>
        <end position="266"/>
    </location>
</feature>
<dbReference type="PRINTS" id="PR00714">
    <property type="entry name" value="MAN6PISMRASE"/>
</dbReference>
<evidence type="ECO:0000256" key="8">
    <source>
        <dbReference type="PIRSR" id="PIRSR001480-1"/>
    </source>
</evidence>
<dbReference type="InterPro" id="IPR018050">
    <property type="entry name" value="Pmannose_isomerase-type1_CS"/>
</dbReference>
<dbReference type="PANTHER" id="PTHR10309">
    <property type="entry name" value="MANNOSE-6-PHOSPHATE ISOMERASE"/>
    <property type="match status" value="1"/>
</dbReference>
<keyword evidence="5 9" id="KW-0479">Metal-binding</keyword>
<keyword evidence="7 10" id="KW-0413">Isomerase</keyword>
<dbReference type="InterPro" id="IPR014710">
    <property type="entry name" value="RmlC-like_jellyroll"/>
</dbReference>
<dbReference type="PIRSF" id="PIRSF001480">
    <property type="entry name" value="Mannose-6-phosphate_isomerase"/>
    <property type="match status" value="1"/>
</dbReference>
<evidence type="ECO:0000259" key="13">
    <source>
        <dbReference type="Pfam" id="PF20511"/>
    </source>
</evidence>
<evidence type="ECO:0000256" key="1">
    <source>
        <dbReference type="ARBA" id="ARBA00000757"/>
    </source>
</evidence>
<evidence type="ECO:0000259" key="14">
    <source>
        <dbReference type="Pfam" id="PF20512"/>
    </source>
</evidence>
<dbReference type="InterPro" id="IPR046458">
    <property type="entry name" value="PMI_typeI_hel"/>
</dbReference>
<feature type="domain" description="Phosphomannose isomerase type I C-terminal" evidence="12">
    <location>
        <begin position="344"/>
        <end position="387"/>
    </location>
</feature>
<evidence type="ECO:0000313" key="15">
    <source>
        <dbReference type="EMBL" id="CAE0039774.1"/>
    </source>
</evidence>
<evidence type="ECO:0000256" key="10">
    <source>
        <dbReference type="RuleBase" id="RU000611"/>
    </source>
</evidence>
<dbReference type="InterPro" id="IPR001250">
    <property type="entry name" value="Man6P_Isoase-1"/>
</dbReference>
<evidence type="ECO:0000259" key="12">
    <source>
        <dbReference type="Pfam" id="PF01238"/>
    </source>
</evidence>
<reference evidence="15" key="1">
    <citation type="submission" date="2021-01" db="EMBL/GenBank/DDBJ databases">
        <authorList>
            <person name="Corre E."/>
            <person name="Pelletier E."/>
            <person name="Niang G."/>
            <person name="Scheremetjew M."/>
            <person name="Finn R."/>
            <person name="Kale V."/>
            <person name="Holt S."/>
            <person name="Cochrane G."/>
            <person name="Meng A."/>
            <person name="Brown T."/>
            <person name="Cohen L."/>
        </authorList>
    </citation>
    <scope>NUCLEOTIDE SEQUENCE</scope>
    <source>
        <strain evidence="15">CCMP 769</strain>
    </source>
</reference>
<dbReference type="Gene3D" id="2.60.120.10">
    <property type="entry name" value="Jelly Rolls"/>
    <property type="match status" value="2"/>
</dbReference>
<dbReference type="InterPro" id="IPR016305">
    <property type="entry name" value="Mannose-6-P_Isomerase"/>
</dbReference>
<feature type="domain" description="Phosphomannose isomerase type I catalytic" evidence="13">
    <location>
        <begin position="28"/>
        <end position="167"/>
    </location>
</feature>
<dbReference type="EC" id="5.3.1.8" evidence="4 10"/>
<feature type="active site" evidence="8">
    <location>
        <position position="305"/>
    </location>
</feature>
<dbReference type="SUPFAM" id="SSF51182">
    <property type="entry name" value="RmlC-like cupins"/>
    <property type="match status" value="1"/>
</dbReference>
<dbReference type="GO" id="GO:0009298">
    <property type="term" value="P:GDP-mannose biosynthetic process"/>
    <property type="evidence" value="ECO:0007669"/>
    <property type="project" value="UniProtKB-UniPathway"/>
</dbReference>
<feature type="binding site" evidence="9">
    <location>
        <position position="124"/>
    </location>
    <ligand>
        <name>Zn(2+)</name>
        <dbReference type="ChEBI" id="CHEBI:29105"/>
    </ligand>
</feature>
<gene>
    <name evidence="15" type="ORF">RMAR00112_LOCUS7733</name>
</gene>
<dbReference type="InterPro" id="IPR046456">
    <property type="entry name" value="PMI_typeI_C"/>
</dbReference>
<accession>A0A7S2ZJB1</accession>